<dbReference type="Proteomes" id="UP000626220">
    <property type="component" value="Unassembled WGS sequence"/>
</dbReference>
<feature type="compositionally biased region" description="Basic and acidic residues" evidence="1">
    <location>
        <begin position="7"/>
        <end position="24"/>
    </location>
</feature>
<dbReference type="EMBL" id="BNCJ01000011">
    <property type="protein sequence ID" value="GHF60549.1"/>
    <property type="molecule type" value="Genomic_DNA"/>
</dbReference>
<reference evidence="3" key="1">
    <citation type="journal article" date="2014" name="Int. J. Syst. Evol. Microbiol.">
        <title>Complete genome sequence of Corynebacterium casei LMG S-19264T (=DSM 44701T), isolated from a smear-ripened cheese.</title>
        <authorList>
            <consortium name="US DOE Joint Genome Institute (JGI-PGF)"/>
            <person name="Walter F."/>
            <person name="Albersmeier A."/>
            <person name="Kalinowski J."/>
            <person name="Ruckert C."/>
        </authorList>
    </citation>
    <scope>NUCLEOTIDE SEQUENCE</scope>
    <source>
        <strain evidence="3">KCTC 42650</strain>
    </source>
</reference>
<accession>A0A8J3H0H7</accession>
<reference evidence="3" key="2">
    <citation type="submission" date="2020-09" db="EMBL/GenBank/DDBJ databases">
        <authorList>
            <person name="Sun Q."/>
            <person name="Kim S."/>
        </authorList>
    </citation>
    <scope>NUCLEOTIDE SEQUENCE</scope>
    <source>
        <strain evidence="3">KCTC 42650</strain>
    </source>
</reference>
<gene>
    <name evidence="3" type="ORF">GCM10017056_35080</name>
</gene>
<comment type="caution">
    <text evidence="3">The sequence shown here is derived from an EMBL/GenBank/DDBJ whole genome shotgun (WGS) entry which is preliminary data.</text>
</comment>
<dbReference type="Pfam" id="PF09527">
    <property type="entry name" value="ATPase_gene1"/>
    <property type="match status" value="1"/>
</dbReference>
<evidence type="ECO:0008006" key="5">
    <source>
        <dbReference type="Google" id="ProtNLM"/>
    </source>
</evidence>
<keyword evidence="4" id="KW-1185">Reference proteome</keyword>
<proteinExistence type="predicted"/>
<dbReference type="AlphaFoldDB" id="A0A8J3H0H7"/>
<keyword evidence="2" id="KW-1133">Transmembrane helix</keyword>
<feature type="transmembrane region" description="Helical" evidence="2">
    <location>
        <begin position="59"/>
        <end position="83"/>
    </location>
</feature>
<protein>
    <recommendedName>
        <fullName evidence="5">AtpZ/AtpI family protein</fullName>
    </recommendedName>
</protein>
<keyword evidence="2" id="KW-0812">Transmembrane</keyword>
<evidence type="ECO:0000313" key="3">
    <source>
        <dbReference type="EMBL" id="GHF60549.1"/>
    </source>
</evidence>
<name>A0A8J3H0H7_9RHOB</name>
<evidence type="ECO:0000313" key="4">
    <source>
        <dbReference type="Proteomes" id="UP000626220"/>
    </source>
</evidence>
<feature type="transmembrane region" description="Helical" evidence="2">
    <location>
        <begin position="35"/>
        <end position="53"/>
    </location>
</feature>
<evidence type="ECO:0000256" key="1">
    <source>
        <dbReference type="SAM" id="MobiDB-lite"/>
    </source>
</evidence>
<sequence length="89" mass="9731">MNDDRTEEAAGRAEARDRAGKADPEPSLARRFGQIGVLGWMIVIPILLGIYAGSRLDRWLGTGIMMSAALLIAGAVLGLWLALRWMHDQ</sequence>
<evidence type="ECO:0000256" key="2">
    <source>
        <dbReference type="SAM" id="Phobius"/>
    </source>
</evidence>
<feature type="region of interest" description="Disordered" evidence="1">
    <location>
        <begin position="1"/>
        <end position="25"/>
    </location>
</feature>
<organism evidence="3 4">
    <name type="scientific">Seohaeicola zhoushanensis</name>
    <dbReference type="NCBI Taxonomy" id="1569283"/>
    <lineage>
        <taxon>Bacteria</taxon>
        <taxon>Pseudomonadati</taxon>
        <taxon>Pseudomonadota</taxon>
        <taxon>Alphaproteobacteria</taxon>
        <taxon>Rhodobacterales</taxon>
        <taxon>Roseobacteraceae</taxon>
        <taxon>Seohaeicola</taxon>
    </lineage>
</organism>
<keyword evidence="2" id="KW-0472">Membrane</keyword>
<dbReference type="InterPro" id="IPR032820">
    <property type="entry name" value="ATPase_put"/>
</dbReference>
<dbReference type="RefSeq" id="WP_189681407.1">
    <property type="nucleotide sequence ID" value="NZ_BNCJ01000011.1"/>
</dbReference>